<name>A0A1M4X3P3_9BACT</name>
<dbReference type="RefSeq" id="WP_072834540.1">
    <property type="nucleotide sequence ID" value="NZ_FQUU01000004.1"/>
</dbReference>
<protein>
    <recommendedName>
        <fullName evidence="3">Acyl-CoA reductase (LuxC)</fullName>
    </recommendedName>
</protein>
<sequence length="347" mass="39855">MKLQQRKELLVQLGTYMQGKNQAWIEVKHRAYLENNWFIPEFIEIAVNNIVTSFLQPSQLETLVKTYSIPEENSAPQMVGIVMAGNIPLVGFHDLLCVFLTGHFAKIKASSKDQVLITHLVEQMISWQPASQKYFTFSGMLKDCDAYIATGSNNSSRYFEYYFNKYPHIIRKNKSSVAILNGNESTADLEGLADDAYQFFGLGCRNVTKIFVPREYDFQPLLLAFKKYDHLADYHKYRNNYDYNLAIYMLNNRYYMTNGSILLVEDASITSPISQLNFEYYTNEAEVRARLLNNDSVQCVVGKNNIPFGNAQCPSITDFADGIDTINFLMQLSENNYKPTVNEVRRP</sequence>
<reference evidence="1 2" key="1">
    <citation type="submission" date="2016-11" db="EMBL/GenBank/DDBJ databases">
        <authorList>
            <person name="Jaros S."/>
            <person name="Januszkiewicz K."/>
            <person name="Wedrychowicz H."/>
        </authorList>
    </citation>
    <scope>NUCLEOTIDE SEQUENCE [LARGE SCALE GENOMIC DNA]</scope>
    <source>
        <strain evidence="1 2">DSM 18119</strain>
    </source>
</reference>
<evidence type="ECO:0000313" key="1">
    <source>
        <dbReference type="EMBL" id="SHE88106.1"/>
    </source>
</evidence>
<keyword evidence="2" id="KW-1185">Reference proteome</keyword>
<dbReference type="EMBL" id="FQUU01000004">
    <property type="protein sequence ID" value="SHE88106.1"/>
    <property type="molecule type" value="Genomic_DNA"/>
</dbReference>
<gene>
    <name evidence="1" type="ORF">SAMN02745131_01323</name>
</gene>
<accession>A0A1M4X3P3</accession>
<proteinExistence type="predicted"/>
<evidence type="ECO:0000313" key="2">
    <source>
        <dbReference type="Proteomes" id="UP000184048"/>
    </source>
</evidence>
<dbReference type="Proteomes" id="UP000184048">
    <property type="component" value="Unassembled WGS sequence"/>
</dbReference>
<dbReference type="STRING" id="1121884.SAMN02745131_01323"/>
<evidence type="ECO:0008006" key="3">
    <source>
        <dbReference type="Google" id="ProtNLM"/>
    </source>
</evidence>
<dbReference type="OrthoDB" id="1522941at2"/>
<organism evidence="1 2">
    <name type="scientific">Flavisolibacter ginsengisoli DSM 18119</name>
    <dbReference type="NCBI Taxonomy" id="1121884"/>
    <lineage>
        <taxon>Bacteria</taxon>
        <taxon>Pseudomonadati</taxon>
        <taxon>Bacteroidota</taxon>
        <taxon>Chitinophagia</taxon>
        <taxon>Chitinophagales</taxon>
        <taxon>Chitinophagaceae</taxon>
        <taxon>Flavisolibacter</taxon>
    </lineage>
</organism>
<dbReference type="AlphaFoldDB" id="A0A1M4X3P3"/>